<evidence type="ECO:0000259" key="2">
    <source>
        <dbReference type="Pfam" id="PF13568"/>
    </source>
</evidence>
<accession>C9MLC0</accession>
<dbReference type="HOGENOM" id="CLU_082049_0_0_10"/>
<dbReference type="Pfam" id="PF13568">
    <property type="entry name" value="OMP_b-brl_2"/>
    <property type="match status" value="1"/>
</dbReference>
<keyword evidence="1" id="KW-0732">Signal</keyword>
<dbReference type="OrthoDB" id="947434at2"/>
<dbReference type="EMBL" id="ACVA01000013">
    <property type="protein sequence ID" value="EEX19454.1"/>
    <property type="molecule type" value="Genomic_DNA"/>
</dbReference>
<dbReference type="STRING" id="649761.HMPREF0973_00395"/>
<keyword evidence="4" id="KW-1185">Reference proteome</keyword>
<organism evidence="3 4">
    <name type="scientific">Prevotella veroralis F0319</name>
    <dbReference type="NCBI Taxonomy" id="649761"/>
    <lineage>
        <taxon>Bacteria</taxon>
        <taxon>Pseudomonadati</taxon>
        <taxon>Bacteroidota</taxon>
        <taxon>Bacteroidia</taxon>
        <taxon>Bacteroidales</taxon>
        <taxon>Prevotellaceae</taxon>
        <taxon>Prevotella</taxon>
    </lineage>
</organism>
<protein>
    <recommendedName>
        <fullName evidence="2">Outer membrane protein beta-barrel domain-containing protein</fullName>
    </recommendedName>
</protein>
<dbReference type="RefSeq" id="WP_004382018.1">
    <property type="nucleotide sequence ID" value="NZ_GG698712.1"/>
</dbReference>
<dbReference type="Proteomes" id="UP000003327">
    <property type="component" value="Unassembled WGS sequence"/>
</dbReference>
<dbReference type="eggNOG" id="COG3637">
    <property type="taxonomic scope" value="Bacteria"/>
</dbReference>
<name>C9MLC0_9BACT</name>
<feature type="chain" id="PRO_5002999238" description="Outer membrane protein beta-barrel domain-containing protein" evidence="1">
    <location>
        <begin position="22"/>
        <end position="192"/>
    </location>
</feature>
<reference evidence="3 4" key="1">
    <citation type="submission" date="2009-09" db="EMBL/GenBank/DDBJ databases">
        <authorList>
            <person name="Weinstock G."/>
            <person name="Sodergren E."/>
            <person name="Clifton S."/>
            <person name="Fulton L."/>
            <person name="Fulton B."/>
            <person name="Courtney L."/>
            <person name="Fronick C."/>
            <person name="Harrison M."/>
            <person name="Strong C."/>
            <person name="Farmer C."/>
            <person name="Delahaunty K."/>
            <person name="Markovic C."/>
            <person name="Hall O."/>
            <person name="Minx P."/>
            <person name="Tomlinson C."/>
            <person name="Mitreva M."/>
            <person name="Nelson J."/>
            <person name="Hou S."/>
            <person name="Wollam A."/>
            <person name="Pepin K.H."/>
            <person name="Johnson M."/>
            <person name="Bhonagiri V."/>
            <person name="Nash W.E."/>
            <person name="Warren W."/>
            <person name="Chinwalla A."/>
            <person name="Mardis E.R."/>
            <person name="Wilson R.K."/>
        </authorList>
    </citation>
    <scope>NUCLEOTIDE SEQUENCE [LARGE SCALE GENOMIC DNA]</scope>
    <source>
        <strain evidence="3 4">F0319</strain>
    </source>
</reference>
<sequence length="192" mass="20362">MKKIMLVAALMLSSVATFAQHAVGSFNIQPKVGLNIANLTGDGKPDARVGLVAGAEGEYQATDIVSVSAGLLYSMQGAKAKTPLATITQKLDYINVPITANVYVVKGLAVKLGLQPGFKVSDDVSVDAAQGGNIPVPGKAKSFDLSVPVGLSYEYNNFQLDARYNWGLTKVYEGNKAKNSVFQITLGYKFDL</sequence>
<dbReference type="InterPro" id="IPR011250">
    <property type="entry name" value="OMP/PagP_B-barrel"/>
</dbReference>
<feature type="signal peptide" evidence="1">
    <location>
        <begin position="1"/>
        <end position="21"/>
    </location>
</feature>
<feature type="domain" description="Outer membrane protein beta-barrel" evidence="2">
    <location>
        <begin position="18"/>
        <end position="172"/>
    </location>
</feature>
<dbReference type="SUPFAM" id="SSF56925">
    <property type="entry name" value="OMPA-like"/>
    <property type="match status" value="1"/>
</dbReference>
<dbReference type="InterPro" id="IPR025665">
    <property type="entry name" value="Beta-barrel_OMP_2"/>
</dbReference>
<comment type="caution">
    <text evidence="3">The sequence shown here is derived from an EMBL/GenBank/DDBJ whole genome shotgun (WGS) entry which is preliminary data.</text>
</comment>
<evidence type="ECO:0000313" key="4">
    <source>
        <dbReference type="Proteomes" id="UP000003327"/>
    </source>
</evidence>
<gene>
    <name evidence="3" type="ORF">HMPREF0973_00395</name>
</gene>
<proteinExistence type="predicted"/>
<dbReference type="AlphaFoldDB" id="C9MLC0"/>
<evidence type="ECO:0000256" key="1">
    <source>
        <dbReference type="SAM" id="SignalP"/>
    </source>
</evidence>
<evidence type="ECO:0000313" key="3">
    <source>
        <dbReference type="EMBL" id="EEX19454.1"/>
    </source>
</evidence>